<dbReference type="Pfam" id="PF03413">
    <property type="entry name" value="PepSY"/>
    <property type="match status" value="1"/>
</dbReference>
<feature type="transmembrane region" description="Helical" evidence="1">
    <location>
        <begin position="6"/>
        <end position="27"/>
    </location>
</feature>
<reference evidence="5" key="1">
    <citation type="submission" date="2020-10" db="EMBL/GenBank/DDBJ databases">
        <authorList>
            <person name="Gilroy R."/>
        </authorList>
    </citation>
    <scope>NUCLEOTIDE SEQUENCE</scope>
    <source>
        <strain evidence="5">USAMLcec3-3695</strain>
    </source>
</reference>
<feature type="domain" description="Sporulation protein YpeB N-terminal" evidence="4">
    <location>
        <begin position="34"/>
        <end position="165"/>
    </location>
</feature>
<evidence type="ECO:0000313" key="5">
    <source>
        <dbReference type="EMBL" id="HIU56338.1"/>
    </source>
</evidence>
<keyword evidence="1" id="KW-1133">Transmembrane helix</keyword>
<feature type="domain" description="PepSY" evidence="2">
    <location>
        <begin position="377"/>
        <end position="435"/>
    </location>
</feature>
<dbReference type="AlphaFoldDB" id="A0A9D1M9H0"/>
<name>A0A9D1M9H0_9FIRM</name>
<accession>A0A9D1M9H0</accession>
<dbReference type="InterPro" id="IPR025711">
    <property type="entry name" value="PepSY"/>
</dbReference>
<feature type="domain" description="Sporulation protein YpeB PepSY1 and PepSY2" evidence="3">
    <location>
        <begin position="185"/>
        <end position="372"/>
    </location>
</feature>
<dbReference type="InterPro" id="IPR014239">
    <property type="entry name" value="YpeB_PepSY1-2"/>
</dbReference>
<dbReference type="Pfam" id="PF20769">
    <property type="entry name" value="YPEB_N"/>
    <property type="match status" value="1"/>
</dbReference>
<evidence type="ECO:0000313" key="6">
    <source>
        <dbReference type="Proteomes" id="UP000824109"/>
    </source>
</evidence>
<dbReference type="GO" id="GO:0009847">
    <property type="term" value="P:spore germination"/>
    <property type="evidence" value="ECO:0007669"/>
    <property type="project" value="InterPro"/>
</dbReference>
<reference evidence="5" key="2">
    <citation type="journal article" date="2021" name="PeerJ">
        <title>Extensive microbial diversity within the chicken gut microbiome revealed by metagenomics and culture.</title>
        <authorList>
            <person name="Gilroy R."/>
            <person name="Ravi A."/>
            <person name="Getino M."/>
            <person name="Pursley I."/>
            <person name="Horton D.L."/>
            <person name="Alikhan N.F."/>
            <person name="Baker D."/>
            <person name="Gharbi K."/>
            <person name="Hall N."/>
            <person name="Watson M."/>
            <person name="Adriaenssens E.M."/>
            <person name="Foster-Nyarko E."/>
            <person name="Jarju S."/>
            <person name="Secka A."/>
            <person name="Antonio M."/>
            <person name="Oren A."/>
            <person name="Chaudhuri R.R."/>
            <person name="La Ragione R."/>
            <person name="Hildebrand F."/>
            <person name="Pallen M.J."/>
        </authorList>
    </citation>
    <scope>NUCLEOTIDE SEQUENCE</scope>
    <source>
        <strain evidence="5">USAMLcec3-3695</strain>
    </source>
</reference>
<proteinExistence type="predicted"/>
<dbReference type="InterPro" id="IPR048402">
    <property type="entry name" value="YpeB_N"/>
</dbReference>
<organism evidence="5 6">
    <name type="scientific">Candidatus Ornithomonoglobus merdipullorum</name>
    <dbReference type="NCBI Taxonomy" id="2840895"/>
    <lineage>
        <taxon>Bacteria</taxon>
        <taxon>Bacillati</taxon>
        <taxon>Bacillota</taxon>
        <taxon>Clostridia</taxon>
        <taxon>Candidatus Ornithomonoglobus</taxon>
    </lineage>
</organism>
<gene>
    <name evidence="5" type="primary">ypeB</name>
    <name evidence="5" type="ORF">IAA61_00830</name>
</gene>
<dbReference type="EMBL" id="DVNB01000012">
    <property type="protein sequence ID" value="HIU56338.1"/>
    <property type="molecule type" value="Genomic_DNA"/>
</dbReference>
<evidence type="ECO:0000256" key="1">
    <source>
        <dbReference type="SAM" id="Phobius"/>
    </source>
</evidence>
<protein>
    <submittedName>
        <fullName evidence="5">Germination protein YpeB</fullName>
    </submittedName>
</protein>
<comment type="caution">
    <text evidence="5">The sequence shown here is derived from an EMBL/GenBank/DDBJ whole genome shotgun (WGS) entry which is preliminary data.</text>
</comment>
<dbReference type="Pfam" id="PF14620">
    <property type="entry name" value="YPEB_PepSY1-2"/>
    <property type="match status" value="1"/>
</dbReference>
<keyword evidence="1" id="KW-0472">Membrane</keyword>
<evidence type="ECO:0000259" key="3">
    <source>
        <dbReference type="Pfam" id="PF14620"/>
    </source>
</evidence>
<evidence type="ECO:0000259" key="4">
    <source>
        <dbReference type="Pfam" id="PF20769"/>
    </source>
</evidence>
<dbReference type="Proteomes" id="UP000824109">
    <property type="component" value="Unassembled WGS sequence"/>
</dbReference>
<evidence type="ECO:0000259" key="2">
    <source>
        <dbReference type="Pfam" id="PF03413"/>
    </source>
</evidence>
<keyword evidence="1" id="KW-0812">Transmembrane</keyword>
<dbReference type="NCBIfam" id="TIGR02889">
    <property type="entry name" value="spore_YpeB"/>
    <property type="match status" value="1"/>
</dbReference>
<sequence>MSKTNKIHAAVYTVLGIAIVILSILWYRSWSREKELRTAVNNSYDRAFFQLADYVTDIDALLSKAQLAASPAQMASISNEIFMQAAEAKSCFGELPSGNVNLENTARFLSQVGDYTYVLSQSMINGQGISAEEYENLNALNEYAASLSQSLGDIEQKIYQGDLSFSASDDTSAGSAVAASSIFTDLENVEKSFDGYPALIYDGPFSEHIENMQSYMLSSAPELTRDEALAKAKEFLGERGEGLQYETEMTNTAIEAYMFGKSDEDSHLTISITKRGGYVLYFLDSRSVTEQNYDVQSATEEAMRFLEDHGIYGLVDSYYDMSENIATINFAYSQNGVRCYSDLVKVRVALDTGEIVGMECKGYLMNHRERELGGAVLTQEEAQARVSSHLDVTATTMAVIPKDSMREVLCYEFKGTYMNKNFIVYINAENGREEEILLLIESENGILTI</sequence>